<dbReference type="AlphaFoldDB" id="A0A371R8G3"/>
<evidence type="ECO:0000256" key="1">
    <source>
        <dbReference type="ARBA" id="ARBA00008270"/>
    </source>
</evidence>
<dbReference type="GO" id="GO:0005737">
    <property type="term" value="C:cytoplasm"/>
    <property type="evidence" value="ECO:0007669"/>
    <property type="project" value="TreeGrafter"/>
</dbReference>
<dbReference type="InParanoid" id="A0A371R8G3"/>
<dbReference type="Proteomes" id="UP000264589">
    <property type="component" value="Unassembled WGS sequence"/>
</dbReference>
<sequence length="270" mass="29717">MTRLKIYQADAFADELFAGNPAAVVPLEEWLPDETLLKIAQENNLSETAYTVRIDAGRYHIRWFTPGGEVPLCGHATLATSHILWTEEGETSDYLTFECLSGELEVVRTKTGYRMDFPSLPPKPIETPEGLADALGAEPLEVQAGHYLLARFRTANDVLALKPDFKALAALPLDEREGLARMSVMATAPGEGEFDFVSRFFAPQVGIDEDPVTGSAHCTLTPYWAEQLDKDMLRARQVSARGGNLVCHMSAARVLLEGNCVTYLWGEIAV</sequence>
<reference evidence="4 5" key="1">
    <citation type="submission" date="2018-08" db="EMBL/GenBank/DDBJ databases">
        <title>Parvularcula sp. SM1705, isolated from surface water of the South Sea China.</title>
        <authorList>
            <person name="Sun L."/>
        </authorList>
    </citation>
    <scope>NUCLEOTIDE SEQUENCE [LARGE SCALE GENOMIC DNA]</scope>
    <source>
        <strain evidence="4 5">SM1705</strain>
    </source>
</reference>
<protein>
    <submittedName>
        <fullName evidence="4">PhzF family phenazine biosynthesis protein</fullName>
    </submittedName>
</protein>
<dbReference type="PANTHER" id="PTHR13774">
    <property type="entry name" value="PHENAZINE BIOSYNTHESIS PROTEIN"/>
    <property type="match status" value="1"/>
</dbReference>
<evidence type="ECO:0000313" key="5">
    <source>
        <dbReference type="Proteomes" id="UP000264589"/>
    </source>
</evidence>
<dbReference type="OrthoDB" id="9788221at2"/>
<evidence type="ECO:0000256" key="3">
    <source>
        <dbReference type="PIRSR" id="PIRSR016184-1"/>
    </source>
</evidence>
<dbReference type="InterPro" id="IPR003719">
    <property type="entry name" value="Phenazine_PhzF-like"/>
</dbReference>
<dbReference type="RefSeq" id="WP_116393457.1">
    <property type="nucleotide sequence ID" value="NZ_QUQO01000002.1"/>
</dbReference>
<organism evidence="4 5">
    <name type="scientific">Parvularcula marina</name>
    <dbReference type="NCBI Taxonomy" id="2292771"/>
    <lineage>
        <taxon>Bacteria</taxon>
        <taxon>Pseudomonadati</taxon>
        <taxon>Pseudomonadota</taxon>
        <taxon>Alphaproteobacteria</taxon>
        <taxon>Parvularculales</taxon>
        <taxon>Parvularculaceae</taxon>
        <taxon>Parvularcula</taxon>
    </lineage>
</organism>
<dbReference type="GO" id="GO:0016853">
    <property type="term" value="F:isomerase activity"/>
    <property type="evidence" value="ECO:0007669"/>
    <property type="project" value="UniProtKB-KW"/>
</dbReference>
<keyword evidence="2" id="KW-0413">Isomerase</keyword>
<comment type="similarity">
    <text evidence="1">Belongs to the PhzF family.</text>
</comment>
<dbReference type="EMBL" id="QUQO01000002">
    <property type="protein sequence ID" value="RFB01742.1"/>
    <property type="molecule type" value="Genomic_DNA"/>
</dbReference>
<name>A0A371R8G3_9PROT</name>
<proteinExistence type="inferred from homology"/>
<dbReference type="PANTHER" id="PTHR13774:SF17">
    <property type="entry name" value="PHENAZINE BIOSYNTHESIS-LIKE DOMAIN-CONTAINING PROTEIN"/>
    <property type="match status" value="1"/>
</dbReference>
<dbReference type="Pfam" id="PF02567">
    <property type="entry name" value="PhzC-PhzF"/>
    <property type="match status" value="1"/>
</dbReference>
<dbReference type="PIRSF" id="PIRSF016184">
    <property type="entry name" value="PhzC_PhzF"/>
    <property type="match status" value="1"/>
</dbReference>
<comment type="caution">
    <text evidence="4">The sequence shown here is derived from an EMBL/GenBank/DDBJ whole genome shotgun (WGS) entry which is preliminary data.</text>
</comment>
<dbReference type="NCBIfam" id="TIGR00654">
    <property type="entry name" value="PhzF_family"/>
    <property type="match status" value="1"/>
</dbReference>
<dbReference type="Gene3D" id="3.10.310.10">
    <property type="entry name" value="Diaminopimelate Epimerase, Chain A, domain 1"/>
    <property type="match status" value="2"/>
</dbReference>
<gene>
    <name evidence="4" type="ORF">DX908_15855</name>
</gene>
<evidence type="ECO:0000256" key="2">
    <source>
        <dbReference type="ARBA" id="ARBA00023235"/>
    </source>
</evidence>
<dbReference type="FunCoup" id="A0A371R8G3">
    <property type="interactions" value="399"/>
</dbReference>
<keyword evidence="5" id="KW-1185">Reference proteome</keyword>
<dbReference type="SUPFAM" id="SSF54506">
    <property type="entry name" value="Diaminopimelate epimerase-like"/>
    <property type="match status" value="1"/>
</dbReference>
<accession>A0A371R8G3</accession>
<feature type="active site" evidence="3">
    <location>
        <position position="47"/>
    </location>
</feature>
<evidence type="ECO:0000313" key="4">
    <source>
        <dbReference type="EMBL" id="RFB01742.1"/>
    </source>
</evidence>